<evidence type="ECO:0000256" key="1">
    <source>
        <dbReference type="PROSITE-ProRule" id="PRU00803"/>
    </source>
</evidence>
<dbReference type="GO" id="GO:0033627">
    <property type="term" value="P:cell adhesion mediated by integrin"/>
    <property type="evidence" value="ECO:0007669"/>
    <property type="project" value="TreeGrafter"/>
</dbReference>
<proteinExistence type="predicted"/>
<dbReference type="GO" id="GO:0007229">
    <property type="term" value="P:integrin-mediated signaling pathway"/>
    <property type="evidence" value="ECO:0007669"/>
    <property type="project" value="TreeGrafter"/>
</dbReference>
<dbReference type="SUPFAM" id="SSF69318">
    <property type="entry name" value="Integrin alpha N-terminal domain"/>
    <property type="match status" value="1"/>
</dbReference>
<dbReference type="InterPro" id="IPR013519">
    <property type="entry name" value="Int_alpha_beta-p"/>
</dbReference>
<dbReference type="GO" id="GO:0005178">
    <property type="term" value="F:integrin binding"/>
    <property type="evidence" value="ECO:0007669"/>
    <property type="project" value="TreeGrafter"/>
</dbReference>
<dbReference type="GO" id="GO:0098609">
    <property type="term" value="P:cell-cell adhesion"/>
    <property type="evidence" value="ECO:0007669"/>
    <property type="project" value="TreeGrafter"/>
</dbReference>
<dbReference type="AlphaFoldDB" id="A0A671XQY4"/>
<dbReference type="PANTHER" id="PTHR23220">
    <property type="entry name" value="INTEGRIN ALPHA"/>
    <property type="match status" value="1"/>
</dbReference>
<feature type="signal peptide" evidence="2">
    <location>
        <begin position="1"/>
        <end position="24"/>
    </location>
</feature>
<reference evidence="3" key="1">
    <citation type="submission" date="2021-04" db="EMBL/GenBank/DDBJ databases">
        <authorList>
            <consortium name="Wellcome Sanger Institute Data Sharing"/>
        </authorList>
    </citation>
    <scope>NUCLEOTIDE SEQUENCE [LARGE SCALE GENOMIC DNA]</scope>
</reference>
<keyword evidence="2" id="KW-0732">Signal</keyword>
<protein>
    <submittedName>
        <fullName evidence="3">Integrin subunit alpha 2</fullName>
    </submittedName>
</protein>
<evidence type="ECO:0000313" key="4">
    <source>
        <dbReference type="Proteomes" id="UP000472265"/>
    </source>
</evidence>
<dbReference type="PROSITE" id="PS51470">
    <property type="entry name" value="FG_GAP"/>
    <property type="match status" value="1"/>
</dbReference>
<dbReference type="GO" id="GO:0008305">
    <property type="term" value="C:integrin complex"/>
    <property type="evidence" value="ECO:0007669"/>
    <property type="project" value="TreeGrafter"/>
</dbReference>
<dbReference type="GO" id="GO:0007160">
    <property type="term" value="P:cell-matrix adhesion"/>
    <property type="evidence" value="ECO:0007669"/>
    <property type="project" value="TreeGrafter"/>
</dbReference>
<dbReference type="GO" id="GO:0009897">
    <property type="term" value="C:external side of plasma membrane"/>
    <property type="evidence" value="ECO:0007669"/>
    <property type="project" value="TreeGrafter"/>
</dbReference>
<dbReference type="GeneTree" id="ENSGT00940000156303"/>
<dbReference type="Proteomes" id="UP000472265">
    <property type="component" value="Chromosome 5"/>
</dbReference>
<sequence length="212" mass="23750">MEFFRGYIFFFIAVIADTVWRSQSFNVGTAGAKIFSGPAAEEFGYTVQQTTNHEGKWLLVGAPWSGFSRNRKGDVYKCPVSGSKNSCDKLNLQDSLSIPDVKNVNVNMSLGLTLTRMPTATQPGLMMCGPLWGQQCGNQDFYPGICAKLNPLFQPQAAFSPAVQSKISVLRYFETSLLIFLLLAAWKLENKYKYIQKMFRGVTSLLFKRLLL</sequence>
<gene>
    <name evidence="3" type="primary">ITGA2</name>
    <name evidence="3" type="synonym">itga2.2</name>
</gene>
<feature type="chain" id="PRO_5025574193" evidence="2">
    <location>
        <begin position="25"/>
        <end position="212"/>
    </location>
</feature>
<dbReference type="Ensembl" id="ENSSAUT00010056317.1">
    <property type="protein sequence ID" value="ENSSAUP00010053593.1"/>
    <property type="gene ID" value="ENSSAUG00010022011.1"/>
</dbReference>
<feature type="repeat" description="FG-GAP" evidence="1">
    <location>
        <begin position="29"/>
        <end position="87"/>
    </location>
</feature>
<evidence type="ECO:0000313" key="3">
    <source>
        <dbReference type="Ensembl" id="ENSSAUP00010053593.1"/>
    </source>
</evidence>
<dbReference type="InterPro" id="IPR028994">
    <property type="entry name" value="Integrin_alpha_N"/>
</dbReference>
<dbReference type="Gene3D" id="2.130.10.130">
    <property type="entry name" value="Integrin alpha, N-terminal"/>
    <property type="match status" value="1"/>
</dbReference>
<reference evidence="3" key="3">
    <citation type="submission" date="2025-09" db="UniProtKB">
        <authorList>
            <consortium name="Ensembl"/>
        </authorList>
    </citation>
    <scope>IDENTIFICATION</scope>
</reference>
<reference evidence="3" key="2">
    <citation type="submission" date="2025-08" db="UniProtKB">
        <authorList>
            <consortium name="Ensembl"/>
        </authorList>
    </citation>
    <scope>IDENTIFICATION</scope>
</reference>
<evidence type="ECO:0000256" key="2">
    <source>
        <dbReference type="SAM" id="SignalP"/>
    </source>
</evidence>
<accession>A0A671XQY4</accession>
<organism evidence="3 4">
    <name type="scientific">Sparus aurata</name>
    <name type="common">Gilthead sea bream</name>
    <dbReference type="NCBI Taxonomy" id="8175"/>
    <lineage>
        <taxon>Eukaryota</taxon>
        <taxon>Metazoa</taxon>
        <taxon>Chordata</taxon>
        <taxon>Craniata</taxon>
        <taxon>Vertebrata</taxon>
        <taxon>Euteleostomi</taxon>
        <taxon>Actinopterygii</taxon>
        <taxon>Neopterygii</taxon>
        <taxon>Teleostei</taxon>
        <taxon>Neoteleostei</taxon>
        <taxon>Acanthomorphata</taxon>
        <taxon>Eupercaria</taxon>
        <taxon>Spariformes</taxon>
        <taxon>Sparidae</taxon>
        <taxon>Sparus</taxon>
    </lineage>
</organism>
<keyword evidence="4" id="KW-1185">Reference proteome</keyword>
<name>A0A671XQY4_SPAAU</name>
<dbReference type="PANTHER" id="PTHR23220:SF23">
    <property type="entry name" value="INTEGRIN ALPHA-2"/>
    <property type="match status" value="1"/>
</dbReference>